<protein>
    <submittedName>
        <fullName evidence="2">Uncharacterized protein</fullName>
    </submittedName>
</protein>
<feature type="region of interest" description="Disordered" evidence="1">
    <location>
        <begin position="1"/>
        <end position="35"/>
    </location>
</feature>
<evidence type="ECO:0000313" key="2">
    <source>
        <dbReference type="EMBL" id="KOB70658.1"/>
    </source>
</evidence>
<dbReference type="Proteomes" id="UP000037510">
    <property type="component" value="Unassembled WGS sequence"/>
</dbReference>
<evidence type="ECO:0000256" key="1">
    <source>
        <dbReference type="SAM" id="MobiDB-lite"/>
    </source>
</evidence>
<dbReference type="EMBL" id="JTDY01002818">
    <property type="protein sequence ID" value="KOB70658.1"/>
    <property type="molecule type" value="Genomic_DNA"/>
</dbReference>
<organism evidence="2 3">
    <name type="scientific">Operophtera brumata</name>
    <name type="common">Winter moth</name>
    <name type="synonym">Phalaena brumata</name>
    <dbReference type="NCBI Taxonomy" id="104452"/>
    <lineage>
        <taxon>Eukaryota</taxon>
        <taxon>Metazoa</taxon>
        <taxon>Ecdysozoa</taxon>
        <taxon>Arthropoda</taxon>
        <taxon>Hexapoda</taxon>
        <taxon>Insecta</taxon>
        <taxon>Pterygota</taxon>
        <taxon>Neoptera</taxon>
        <taxon>Endopterygota</taxon>
        <taxon>Lepidoptera</taxon>
        <taxon>Glossata</taxon>
        <taxon>Ditrysia</taxon>
        <taxon>Geometroidea</taxon>
        <taxon>Geometridae</taxon>
        <taxon>Larentiinae</taxon>
        <taxon>Operophtera</taxon>
    </lineage>
</organism>
<sequence>MQAALMLRSKSRERRKARLKRGHKHDLPSNIATRQIAPFPRYPPTSWIERNVQPILWTSEKQILNFNKSDKIK</sequence>
<feature type="compositionally biased region" description="Basic residues" evidence="1">
    <location>
        <begin position="9"/>
        <end position="24"/>
    </location>
</feature>
<accession>A0A0L7L5B0</accession>
<dbReference type="AlphaFoldDB" id="A0A0L7L5B0"/>
<evidence type="ECO:0000313" key="3">
    <source>
        <dbReference type="Proteomes" id="UP000037510"/>
    </source>
</evidence>
<gene>
    <name evidence="2" type="ORF">OBRU01_12232</name>
</gene>
<reference evidence="2 3" key="1">
    <citation type="journal article" date="2015" name="Genome Biol. Evol.">
        <title>The genome of winter moth (Operophtera brumata) provides a genomic perspective on sexual dimorphism and phenology.</title>
        <authorList>
            <person name="Derks M.F."/>
            <person name="Smit S."/>
            <person name="Salis L."/>
            <person name="Schijlen E."/>
            <person name="Bossers A."/>
            <person name="Mateman C."/>
            <person name="Pijl A.S."/>
            <person name="de Ridder D."/>
            <person name="Groenen M.A."/>
            <person name="Visser M.E."/>
            <person name="Megens H.J."/>
        </authorList>
    </citation>
    <scope>NUCLEOTIDE SEQUENCE [LARGE SCALE GENOMIC DNA]</scope>
    <source>
        <strain evidence="2">WM2013NL</strain>
        <tissue evidence="2">Head and thorax</tissue>
    </source>
</reference>
<name>A0A0L7L5B0_OPEBR</name>
<keyword evidence="3" id="KW-1185">Reference proteome</keyword>
<proteinExistence type="predicted"/>
<comment type="caution">
    <text evidence="2">The sequence shown here is derived from an EMBL/GenBank/DDBJ whole genome shotgun (WGS) entry which is preliminary data.</text>
</comment>